<feature type="binding site" description="axial binding residue" evidence="13">
    <location>
        <position position="196"/>
    </location>
    <ligand>
        <name>heme b</name>
        <dbReference type="ChEBI" id="CHEBI:60344"/>
    </ligand>
    <ligandPart>
        <name>Fe</name>
        <dbReference type="ChEBI" id="CHEBI:18248"/>
    </ligandPart>
</feature>
<dbReference type="Gene3D" id="1.10.520.10">
    <property type="match status" value="1"/>
</dbReference>
<comment type="cofactor">
    <cofactor evidence="13 16">
        <name>Ca(2+)</name>
        <dbReference type="ChEBI" id="CHEBI:29108"/>
    </cofactor>
    <text evidence="13 16">Binds 2 calcium ions per subunit.</text>
</comment>
<feature type="site" description="Transition state stabilizer" evidence="14">
    <location>
        <position position="69"/>
    </location>
</feature>
<feature type="binding site" evidence="13">
    <location>
        <position position="253"/>
    </location>
    <ligand>
        <name>Ca(2+)</name>
        <dbReference type="ChEBI" id="CHEBI:29108"/>
        <label>2</label>
    </ligand>
</feature>
<dbReference type="GO" id="GO:0006979">
    <property type="term" value="P:response to oxidative stress"/>
    <property type="evidence" value="ECO:0007669"/>
    <property type="project" value="UniProtKB-UniRule"/>
</dbReference>
<dbReference type="OrthoDB" id="2113341at2759"/>
<dbReference type="FunFam" id="1.10.420.10:FF:000001">
    <property type="entry name" value="Peroxidase"/>
    <property type="match status" value="1"/>
</dbReference>
<feature type="active site" description="Proton acceptor" evidence="11">
    <location>
        <position position="73"/>
    </location>
</feature>
<feature type="binding site" evidence="13">
    <location>
        <position position="74"/>
    </location>
    <ligand>
        <name>Ca(2+)</name>
        <dbReference type="ChEBI" id="CHEBI:29108"/>
        <label>1</label>
    </ligand>
</feature>
<comment type="similarity">
    <text evidence="3">Belongs to the peroxidase family. Ascorbate peroxidase subfamily.</text>
</comment>
<keyword evidence="9 13" id="KW-0408">Iron</keyword>
<feature type="binding site" evidence="12">
    <location>
        <position position="166"/>
    </location>
    <ligand>
        <name>substrate</name>
    </ligand>
</feature>
<comment type="similarity">
    <text evidence="16">Belongs to the peroxidase family. Classical plant (class III) peroxidase subfamily.</text>
</comment>
<dbReference type="CDD" id="cd00693">
    <property type="entry name" value="secretory_peroxidase"/>
    <property type="match status" value="1"/>
</dbReference>
<evidence type="ECO:0000256" key="14">
    <source>
        <dbReference type="PIRSR" id="PIRSR600823-4"/>
    </source>
</evidence>
<evidence type="ECO:0000256" key="13">
    <source>
        <dbReference type="PIRSR" id="PIRSR600823-3"/>
    </source>
</evidence>
<dbReference type="PRINTS" id="PR00458">
    <property type="entry name" value="PEROXIDASE"/>
</dbReference>
<dbReference type="InterPro" id="IPR000823">
    <property type="entry name" value="Peroxidase_pln"/>
</dbReference>
<evidence type="ECO:0000256" key="4">
    <source>
        <dbReference type="ARBA" id="ARBA00012313"/>
    </source>
</evidence>
<dbReference type="InterPro" id="IPR019793">
    <property type="entry name" value="Peroxidases_heam-ligand_BS"/>
</dbReference>
<proteinExistence type="inferred from homology"/>
<sequence>MKICFLALFVLFFQLELLAIQPVKAVQNPADLLSVTYYLNTCPEAEGIIQQKGGFWMQKDPTLAASLIRLHFHDAIIRGSDASILLDYKGSERTAAASSTLRGFEVIDDIKAALEKQCPRTVSCADILTAVARDATVAAGGPFWEVPFGRKDGSISKAAEAEKEVPQGHENVTALIELFQVRGLELLDLVVLSGVHTIGRCNCSTVQDRLYNYKGSRKPDPSLNPFYLTMLRRRCRRSTDLAYLDVTTPRTFDSVYYTNLQRKVGLLSTDQQLYSDQRTSPFVDILATQPFLFESQFVVSMIKLGNLQVLTGKHGQVRVNCNRVNGR</sequence>
<feature type="disulfide bond" evidence="15">
    <location>
        <begin position="42"/>
        <end position="118"/>
    </location>
</feature>
<dbReference type="SUPFAM" id="SSF48113">
    <property type="entry name" value="Heme-dependent peroxidases"/>
    <property type="match status" value="1"/>
</dbReference>
<evidence type="ECO:0000256" key="12">
    <source>
        <dbReference type="PIRSR" id="PIRSR600823-2"/>
    </source>
</evidence>
<dbReference type="PROSITE" id="PS00435">
    <property type="entry name" value="PEROXIDASE_1"/>
    <property type="match status" value="1"/>
</dbReference>
<dbReference type="GO" id="GO:0042744">
    <property type="term" value="P:hydrogen peroxide catabolic process"/>
    <property type="evidence" value="ECO:0007669"/>
    <property type="project" value="UniProtKB-KW"/>
</dbReference>
<feature type="binding site" evidence="13">
    <location>
        <position position="92"/>
    </location>
    <ligand>
        <name>Ca(2+)</name>
        <dbReference type="ChEBI" id="CHEBI:29108"/>
        <label>1</label>
    </ligand>
</feature>
<dbReference type="InterPro" id="IPR019794">
    <property type="entry name" value="Peroxidases_AS"/>
</dbReference>
<dbReference type="InterPro" id="IPR033905">
    <property type="entry name" value="Secretory_peroxidase"/>
</dbReference>
<evidence type="ECO:0000256" key="7">
    <source>
        <dbReference type="ARBA" id="ARBA00022723"/>
    </source>
</evidence>
<feature type="disulfide bond" evidence="15">
    <location>
        <begin position="203"/>
        <end position="235"/>
    </location>
</feature>
<comment type="function">
    <text evidence="2">Removal of H(2)O(2), oxidation of toxic reductants, biosynthesis and degradation of lignin, suberization, auxin catabolism, response to environmental stresses such as wounding, pathogen attack and oxidative stress. These functions might be dependent on each isozyme/isoform in each plant tissue.</text>
</comment>
<evidence type="ECO:0000313" key="18">
    <source>
        <dbReference type="EMBL" id="KAB1212850.1"/>
    </source>
</evidence>
<feature type="disulfide bond" evidence="15">
    <location>
        <begin position="124"/>
        <end position="321"/>
    </location>
</feature>
<dbReference type="Gene3D" id="1.10.420.10">
    <property type="entry name" value="Peroxidase, domain 2"/>
    <property type="match status" value="1"/>
</dbReference>
<evidence type="ECO:0000259" key="17">
    <source>
        <dbReference type="PROSITE" id="PS50873"/>
    </source>
</evidence>
<evidence type="ECO:0000256" key="11">
    <source>
        <dbReference type="PIRSR" id="PIRSR600823-1"/>
    </source>
</evidence>
<comment type="catalytic activity">
    <reaction evidence="1 16">
        <text>2 a phenolic donor + H2O2 = 2 a phenolic radical donor + 2 H2O</text>
        <dbReference type="Rhea" id="RHEA:56136"/>
        <dbReference type="ChEBI" id="CHEBI:15377"/>
        <dbReference type="ChEBI" id="CHEBI:16240"/>
        <dbReference type="ChEBI" id="CHEBI:139520"/>
        <dbReference type="ChEBI" id="CHEBI:139521"/>
        <dbReference type="EC" id="1.11.1.7"/>
    </reaction>
</comment>
<evidence type="ECO:0000256" key="5">
    <source>
        <dbReference type="ARBA" id="ARBA00022559"/>
    </source>
</evidence>
<dbReference type="EC" id="1.11.1.7" evidence="4 16"/>
<dbReference type="GO" id="GO:0005576">
    <property type="term" value="C:extracellular region"/>
    <property type="evidence" value="ECO:0007669"/>
    <property type="project" value="UniProtKB-SubCell"/>
</dbReference>
<keyword evidence="6 16" id="KW-0349">Heme</keyword>
<dbReference type="PANTHER" id="PTHR31517">
    <property type="match status" value="1"/>
</dbReference>
<evidence type="ECO:0000256" key="2">
    <source>
        <dbReference type="ARBA" id="ARBA00002322"/>
    </source>
</evidence>
<keyword evidence="16" id="KW-0964">Secreted</keyword>
<keyword evidence="16" id="KW-0376">Hydrogen peroxide</keyword>
<dbReference type="PANTHER" id="PTHR31517:SF17">
    <property type="entry name" value="PEROXIDASE 6"/>
    <property type="match status" value="1"/>
</dbReference>
<dbReference type="InterPro" id="IPR010255">
    <property type="entry name" value="Haem_peroxidase_sf"/>
</dbReference>
<reference evidence="18 19" key="1">
    <citation type="journal article" date="2019" name="Plant Biotechnol. J.">
        <title>The red bayberry genome and genetic basis of sex determination.</title>
        <authorList>
            <person name="Jia H.M."/>
            <person name="Jia H.J."/>
            <person name="Cai Q.L."/>
            <person name="Wang Y."/>
            <person name="Zhao H.B."/>
            <person name="Yang W.F."/>
            <person name="Wang G.Y."/>
            <person name="Li Y.H."/>
            <person name="Zhan D.L."/>
            <person name="Shen Y.T."/>
            <person name="Niu Q.F."/>
            <person name="Chang L."/>
            <person name="Qiu J."/>
            <person name="Zhao L."/>
            <person name="Xie H.B."/>
            <person name="Fu W.Y."/>
            <person name="Jin J."/>
            <person name="Li X.W."/>
            <person name="Jiao Y."/>
            <person name="Zhou C.C."/>
            <person name="Tu T."/>
            <person name="Chai C.Y."/>
            <person name="Gao J.L."/>
            <person name="Fan L.J."/>
            <person name="van de Weg E."/>
            <person name="Wang J.Y."/>
            <person name="Gao Z.S."/>
        </authorList>
    </citation>
    <scope>NUCLEOTIDE SEQUENCE [LARGE SCALE GENOMIC DNA]</scope>
    <source>
        <tissue evidence="18">Leaves</tissue>
    </source>
</reference>
<feature type="binding site" evidence="13">
    <location>
        <position position="83"/>
    </location>
    <ligand>
        <name>Ca(2+)</name>
        <dbReference type="ChEBI" id="CHEBI:29108"/>
        <label>1</label>
    </ligand>
</feature>
<evidence type="ECO:0000256" key="10">
    <source>
        <dbReference type="ARBA" id="ARBA00023157"/>
    </source>
</evidence>
<dbReference type="GO" id="GO:0020037">
    <property type="term" value="F:heme binding"/>
    <property type="evidence" value="ECO:0007669"/>
    <property type="project" value="UniProtKB-UniRule"/>
</dbReference>
<gene>
    <name evidence="18" type="ORF">CJ030_MR5G010150</name>
</gene>
<dbReference type="InterPro" id="IPR002016">
    <property type="entry name" value="Haem_peroxidase"/>
</dbReference>
<keyword evidence="5 16" id="KW-0575">Peroxidase</keyword>
<organism evidence="18 19">
    <name type="scientific">Morella rubra</name>
    <name type="common">Chinese bayberry</name>
    <dbReference type="NCBI Taxonomy" id="262757"/>
    <lineage>
        <taxon>Eukaryota</taxon>
        <taxon>Viridiplantae</taxon>
        <taxon>Streptophyta</taxon>
        <taxon>Embryophyta</taxon>
        <taxon>Tracheophyta</taxon>
        <taxon>Spermatophyta</taxon>
        <taxon>Magnoliopsida</taxon>
        <taxon>eudicotyledons</taxon>
        <taxon>Gunneridae</taxon>
        <taxon>Pentapetalae</taxon>
        <taxon>rosids</taxon>
        <taxon>fabids</taxon>
        <taxon>Fagales</taxon>
        <taxon>Myricaceae</taxon>
        <taxon>Morella</taxon>
    </lineage>
</organism>
<feature type="binding site" evidence="13">
    <location>
        <position position="81"/>
    </location>
    <ligand>
        <name>Ca(2+)</name>
        <dbReference type="ChEBI" id="CHEBI:29108"/>
        <label>1</label>
    </ligand>
</feature>
<keyword evidence="19" id="KW-1185">Reference proteome</keyword>
<evidence type="ECO:0000256" key="3">
    <source>
        <dbReference type="ARBA" id="ARBA00006873"/>
    </source>
</evidence>
<evidence type="ECO:0000256" key="6">
    <source>
        <dbReference type="ARBA" id="ARBA00022617"/>
    </source>
</evidence>
<evidence type="ECO:0000313" key="19">
    <source>
        <dbReference type="Proteomes" id="UP000516437"/>
    </source>
</evidence>
<evidence type="ECO:0000256" key="8">
    <source>
        <dbReference type="ARBA" id="ARBA00023002"/>
    </source>
</evidence>
<name>A0A6A1VPN8_9ROSI</name>
<dbReference type="Proteomes" id="UP000516437">
    <property type="component" value="Chromosome 5"/>
</dbReference>
<feature type="binding site" evidence="13">
    <location>
        <position position="197"/>
    </location>
    <ligand>
        <name>Ca(2+)</name>
        <dbReference type="ChEBI" id="CHEBI:29108"/>
        <label>2</label>
    </ligand>
</feature>
<keyword evidence="16" id="KW-0732">Signal</keyword>
<comment type="caution">
    <text evidence="18">The sequence shown here is derived from an EMBL/GenBank/DDBJ whole genome shotgun (WGS) entry which is preliminary data.</text>
</comment>
<dbReference type="EMBL" id="RXIC02000023">
    <property type="protein sequence ID" value="KAB1212850.1"/>
    <property type="molecule type" value="Genomic_DNA"/>
</dbReference>
<evidence type="ECO:0000256" key="1">
    <source>
        <dbReference type="ARBA" id="ARBA00000189"/>
    </source>
</evidence>
<comment type="cofactor">
    <cofactor evidence="13 16">
        <name>heme b</name>
        <dbReference type="ChEBI" id="CHEBI:60344"/>
    </cofactor>
    <text evidence="13 16">Binds 1 heme b (iron(II)-protoporphyrin IX) group per subunit.</text>
</comment>
<evidence type="ECO:0000256" key="9">
    <source>
        <dbReference type="ARBA" id="ARBA00023004"/>
    </source>
</evidence>
<feature type="chain" id="PRO_5025712619" description="Peroxidase" evidence="16">
    <location>
        <begin position="26"/>
        <end position="327"/>
    </location>
</feature>
<dbReference type="Pfam" id="PF00141">
    <property type="entry name" value="peroxidase"/>
    <property type="match status" value="1"/>
</dbReference>
<feature type="domain" description="Plant heme peroxidase family profile" evidence="17">
    <location>
        <begin position="32"/>
        <end position="325"/>
    </location>
</feature>
<feature type="signal peptide" evidence="16">
    <location>
        <begin position="1"/>
        <end position="25"/>
    </location>
</feature>
<dbReference type="GO" id="GO:0140825">
    <property type="term" value="F:lactoperoxidase activity"/>
    <property type="evidence" value="ECO:0007669"/>
    <property type="project" value="UniProtKB-EC"/>
</dbReference>
<dbReference type="PROSITE" id="PS50873">
    <property type="entry name" value="PEROXIDASE_4"/>
    <property type="match status" value="1"/>
</dbReference>
<dbReference type="AlphaFoldDB" id="A0A6A1VPN8"/>
<feature type="binding site" evidence="13">
    <location>
        <position position="245"/>
    </location>
    <ligand>
        <name>Ca(2+)</name>
        <dbReference type="ChEBI" id="CHEBI:29108"/>
        <label>2</label>
    </ligand>
</feature>
<evidence type="ECO:0000256" key="16">
    <source>
        <dbReference type="RuleBase" id="RU362060"/>
    </source>
</evidence>
<comment type="subcellular location">
    <subcellularLocation>
        <location evidence="16">Secreted</location>
    </subcellularLocation>
</comment>
<dbReference type="PROSITE" id="PS00436">
    <property type="entry name" value="PEROXIDASE_2"/>
    <property type="match status" value="1"/>
</dbReference>
<dbReference type="GO" id="GO:0046872">
    <property type="term" value="F:metal ion binding"/>
    <property type="evidence" value="ECO:0007669"/>
    <property type="project" value="UniProtKB-UniRule"/>
</dbReference>
<feature type="binding site" evidence="13">
    <location>
        <position position="79"/>
    </location>
    <ligand>
        <name>Ca(2+)</name>
        <dbReference type="ChEBI" id="CHEBI:29108"/>
        <label>1</label>
    </ligand>
</feature>
<accession>A0A6A1VPN8</accession>
<evidence type="ECO:0000256" key="15">
    <source>
        <dbReference type="PIRSR" id="PIRSR600823-5"/>
    </source>
</evidence>
<dbReference type="PRINTS" id="PR00461">
    <property type="entry name" value="PLPEROXIDASE"/>
</dbReference>
<protein>
    <recommendedName>
        <fullName evidence="4 16">Peroxidase</fullName>
        <ecNumber evidence="4 16">1.11.1.7</ecNumber>
    </recommendedName>
</protein>
<keyword evidence="7 13" id="KW-0479">Metal-binding</keyword>
<keyword evidence="10 15" id="KW-1015">Disulfide bond</keyword>
<feature type="binding site" evidence="13">
    <location>
        <position position="248"/>
    </location>
    <ligand>
        <name>Ca(2+)</name>
        <dbReference type="ChEBI" id="CHEBI:29108"/>
        <label>2</label>
    </ligand>
</feature>
<keyword evidence="13 16" id="KW-0106">Calcium</keyword>
<keyword evidence="8 16" id="KW-0560">Oxidoreductase</keyword>